<dbReference type="CDD" id="cd06294">
    <property type="entry name" value="PBP1_MalR-like"/>
    <property type="match status" value="1"/>
</dbReference>
<dbReference type="AlphaFoldDB" id="A0A1G9W434"/>
<dbReference type="PANTHER" id="PTHR30146:SF109">
    <property type="entry name" value="HTH-TYPE TRANSCRIPTIONAL REGULATOR GALS"/>
    <property type="match status" value="1"/>
</dbReference>
<dbReference type="STRING" id="482461.SAMN05216244_3411"/>
<dbReference type="InterPro" id="IPR010982">
    <property type="entry name" value="Lambda_DNA-bd_dom_sf"/>
</dbReference>
<evidence type="ECO:0000313" key="6">
    <source>
        <dbReference type="Proteomes" id="UP000182347"/>
    </source>
</evidence>
<evidence type="ECO:0000259" key="4">
    <source>
        <dbReference type="PROSITE" id="PS50932"/>
    </source>
</evidence>
<keyword evidence="6" id="KW-1185">Reference proteome</keyword>
<protein>
    <submittedName>
        <fullName evidence="5">DNA-binding transcriptional regulator, LacI/PurR family</fullName>
    </submittedName>
</protein>
<evidence type="ECO:0000256" key="2">
    <source>
        <dbReference type="ARBA" id="ARBA00023125"/>
    </source>
</evidence>
<dbReference type="InterPro" id="IPR000843">
    <property type="entry name" value="HTH_LacI"/>
</dbReference>
<dbReference type="RefSeq" id="WP_074600463.1">
    <property type="nucleotide sequence ID" value="NZ_FNHF01000005.1"/>
</dbReference>
<keyword evidence="2 5" id="KW-0238">DNA-binding</keyword>
<evidence type="ECO:0000256" key="1">
    <source>
        <dbReference type="ARBA" id="ARBA00023015"/>
    </source>
</evidence>
<dbReference type="SUPFAM" id="SSF47413">
    <property type="entry name" value="lambda repressor-like DNA-binding domains"/>
    <property type="match status" value="1"/>
</dbReference>
<dbReference type="Pfam" id="PF13377">
    <property type="entry name" value="Peripla_BP_3"/>
    <property type="match status" value="1"/>
</dbReference>
<dbReference type="PROSITE" id="PS50932">
    <property type="entry name" value="HTH_LACI_2"/>
    <property type="match status" value="1"/>
</dbReference>
<accession>A0A1G9W434</accession>
<reference evidence="6" key="1">
    <citation type="submission" date="2016-10" db="EMBL/GenBank/DDBJ databases">
        <authorList>
            <person name="Varghese N."/>
            <person name="Submissions S."/>
        </authorList>
    </citation>
    <scope>NUCLEOTIDE SEQUENCE [LARGE SCALE GENOMIC DNA]</scope>
    <source>
        <strain evidence="6">CGMCC 1.6199</strain>
    </source>
</reference>
<proteinExistence type="predicted"/>
<dbReference type="GO" id="GO:0003700">
    <property type="term" value="F:DNA-binding transcription factor activity"/>
    <property type="evidence" value="ECO:0007669"/>
    <property type="project" value="TreeGrafter"/>
</dbReference>
<dbReference type="PANTHER" id="PTHR30146">
    <property type="entry name" value="LACI-RELATED TRANSCRIPTIONAL REPRESSOR"/>
    <property type="match status" value="1"/>
</dbReference>
<dbReference type="InterPro" id="IPR028082">
    <property type="entry name" value="Peripla_BP_I"/>
</dbReference>
<dbReference type="Proteomes" id="UP000182347">
    <property type="component" value="Unassembled WGS sequence"/>
</dbReference>
<dbReference type="Gene3D" id="1.10.260.40">
    <property type="entry name" value="lambda repressor-like DNA-binding domains"/>
    <property type="match status" value="1"/>
</dbReference>
<dbReference type="SUPFAM" id="SSF53822">
    <property type="entry name" value="Periplasmic binding protein-like I"/>
    <property type="match status" value="1"/>
</dbReference>
<dbReference type="GO" id="GO:0000976">
    <property type="term" value="F:transcription cis-regulatory region binding"/>
    <property type="evidence" value="ECO:0007669"/>
    <property type="project" value="TreeGrafter"/>
</dbReference>
<dbReference type="EMBL" id="FNHF01000005">
    <property type="protein sequence ID" value="SDM78967.1"/>
    <property type="molecule type" value="Genomic_DNA"/>
</dbReference>
<feature type="domain" description="HTH lacI-type" evidence="4">
    <location>
        <begin position="2"/>
        <end position="56"/>
    </location>
</feature>
<dbReference type="Pfam" id="PF00356">
    <property type="entry name" value="LacI"/>
    <property type="match status" value="1"/>
</dbReference>
<evidence type="ECO:0000313" key="5">
    <source>
        <dbReference type="EMBL" id="SDM78967.1"/>
    </source>
</evidence>
<dbReference type="OrthoDB" id="9788209at2"/>
<keyword evidence="3" id="KW-0804">Transcription</keyword>
<dbReference type="SMART" id="SM00354">
    <property type="entry name" value="HTH_LACI"/>
    <property type="match status" value="1"/>
</dbReference>
<organism evidence="5 6">
    <name type="scientific">Sediminibacillus halophilus</name>
    <dbReference type="NCBI Taxonomy" id="482461"/>
    <lineage>
        <taxon>Bacteria</taxon>
        <taxon>Bacillati</taxon>
        <taxon>Bacillota</taxon>
        <taxon>Bacilli</taxon>
        <taxon>Bacillales</taxon>
        <taxon>Bacillaceae</taxon>
        <taxon>Sediminibacillus</taxon>
    </lineage>
</organism>
<gene>
    <name evidence="5" type="ORF">SAMN05216244_3411</name>
</gene>
<keyword evidence="1" id="KW-0805">Transcription regulation</keyword>
<dbReference type="InterPro" id="IPR046335">
    <property type="entry name" value="LacI/GalR-like_sensor"/>
</dbReference>
<evidence type="ECO:0000256" key="3">
    <source>
        <dbReference type="ARBA" id="ARBA00023163"/>
    </source>
</evidence>
<dbReference type="Gene3D" id="3.40.50.2300">
    <property type="match status" value="2"/>
</dbReference>
<dbReference type="CDD" id="cd01392">
    <property type="entry name" value="HTH_LacI"/>
    <property type="match status" value="1"/>
</dbReference>
<name>A0A1G9W434_9BACI</name>
<dbReference type="PROSITE" id="PS00356">
    <property type="entry name" value="HTH_LACI_1"/>
    <property type="match status" value="1"/>
</dbReference>
<sequence>MVTIKDVAKETGVSPSTVSRVIADNPRISPDTKQKVREAMERLGYHTNIHARNLVAKSTKAIGAIMPSSANKALQNPFFPEVLRGIGSVIHERQYSLTLSSGETEQEILEEVQRMVFGSYVDGLILLYSRVEDPVVAFLEERDFPYVMIGKPFDRLEEITHVDNDNFMAGKQITNHLIARGHEKIAFIGGSKDLFVTRDRESGYLAALADADLPHHEDYVIHTEFLKSGGKEAVEQLLSLPIRPTGIVVTDDLMSLGVLSTLEESGVQVPGDISLVSFNNVYLSEITRPALTTVDINIYELGAQSARALIERTVDKTIPPKRIIVPYTIIYRGSVKEYP</sequence>